<proteinExistence type="predicted"/>
<dbReference type="EMBL" id="PGCI01000245">
    <property type="protein sequence ID" value="PLW32333.1"/>
    <property type="molecule type" value="Genomic_DNA"/>
</dbReference>
<organism evidence="1 2">
    <name type="scientific">Puccinia coronata f. sp. avenae</name>
    <dbReference type="NCBI Taxonomy" id="200324"/>
    <lineage>
        <taxon>Eukaryota</taxon>
        <taxon>Fungi</taxon>
        <taxon>Dikarya</taxon>
        <taxon>Basidiomycota</taxon>
        <taxon>Pucciniomycotina</taxon>
        <taxon>Pucciniomycetes</taxon>
        <taxon>Pucciniales</taxon>
        <taxon>Pucciniaceae</taxon>
        <taxon>Puccinia</taxon>
    </lineage>
</organism>
<protein>
    <submittedName>
        <fullName evidence="1">Uncharacterized protein</fullName>
    </submittedName>
</protein>
<gene>
    <name evidence="1" type="ORF">PCASD_16455</name>
</gene>
<evidence type="ECO:0000313" key="2">
    <source>
        <dbReference type="Proteomes" id="UP000235392"/>
    </source>
</evidence>
<evidence type="ECO:0000313" key="1">
    <source>
        <dbReference type="EMBL" id="PLW32333.1"/>
    </source>
</evidence>
<dbReference type="AlphaFoldDB" id="A0A2N5U3K5"/>
<comment type="caution">
    <text evidence="1">The sequence shown here is derived from an EMBL/GenBank/DDBJ whole genome shotgun (WGS) entry which is preliminary data.</text>
</comment>
<dbReference type="PANTHER" id="PTHR33096">
    <property type="entry name" value="CXC2 DOMAIN-CONTAINING PROTEIN"/>
    <property type="match status" value="1"/>
</dbReference>
<accession>A0A2N5U3K5</accession>
<reference evidence="1 2" key="1">
    <citation type="submission" date="2017-11" db="EMBL/GenBank/DDBJ databases">
        <title>De novo assembly and phasing of dikaryotic genomes from two isolates of Puccinia coronata f. sp. avenae, the causal agent of oat crown rust.</title>
        <authorList>
            <person name="Miller M.E."/>
            <person name="Zhang Y."/>
            <person name="Omidvar V."/>
            <person name="Sperschneider J."/>
            <person name="Schwessinger B."/>
            <person name="Raley C."/>
            <person name="Palmer J.M."/>
            <person name="Garnica D."/>
            <person name="Upadhyaya N."/>
            <person name="Rathjen J."/>
            <person name="Taylor J.M."/>
            <person name="Park R.F."/>
            <person name="Dodds P.N."/>
            <person name="Hirsch C.D."/>
            <person name="Kianian S.F."/>
            <person name="Figueroa M."/>
        </authorList>
    </citation>
    <scope>NUCLEOTIDE SEQUENCE [LARGE SCALE GENOMIC DNA]</scope>
    <source>
        <strain evidence="1">12SD80</strain>
    </source>
</reference>
<dbReference type="PANTHER" id="PTHR33096:SF1">
    <property type="entry name" value="CXC1-LIKE CYSTEINE CLUSTER ASSOCIATED WITH KDZ TRANSPOSASES DOMAIN-CONTAINING PROTEIN"/>
    <property type="match status" value="1"/>
</dbReference>
<dbReference type="Proteomes" id="UP000235392">
    <property type="component" value="Unassembled WGS sequence"/>
</dbReference>
<sequence>MQKNISDHQGRNYTKRFFKKQWIAQKKLRDQKKAPEEDCRIKLVTLYEKEATVKVSRKCLRGPQAILLKDDEMSELAETIRQGDEEIDQQKKELARKDGVPIDDEEQRLLLLLWNAKNKLFVQATHMRAEKQPLINSQTIGSRLGTRGKEKIFQALRDRKPAVVKAINRYNKRYKEYTSKFPQNTPSDPSLFPLTYKVFSAFPLDHTFWNNGLYYQSKEP</sequence>
<name>A0A2N5U3K5_9BASI</name>